<dbReference type="GO" id="GO:0030655">
    <property type="term" value="P:beta-lactam antibiotic catabolic process"/>
    <property type="evidence" value="ECO:0007669"/>
    <property type="project" value="InterPro"/>
</dbReference>
<evidence type="ECO:0000313" key="5">
    <source>
        <dbReference type="EMBL" id="SEJ81639.1"/>
    </source>
</evidence>
<evidence type="ECO:0000256" key="3">
    <source>
        <dbReference type="ARBA" id="ARBA00012865"/>
    </source>
</evidence>
<dbReference type="PANTHER" id="PTHR35333">
    <property type="entry name" value="BETA-LACTAMASE"/>
    <property type="match status" value="1"/>
</dbReference>
<comment type="catalytic activity">
    <reaction evidence="1">
        <text>a beta-lactam + H2O = a substituted beta-amino acid</text>
        <dbReference type="Rhea" id="RHEA:20401"/>
        <dbReference type="ChEBI" id="CHEBI:15377"/>
        <dbReference type="ChEBI" id="CHEBI:35627"/>
        <dbReference type="ChEBI" id="CHEBI:140347"/>
        <dbReference type="EC" id="3.5.2.6"/>
    </reaction>
</comment>
<comment type="similarity">
    <text evidence="2">Belongs to the class-A beta-lactamase family.</text>
</comment>
<dbReference type="InterPro" id="IPR012338">
    <property type="entry name" value="Beta-lactam/transpept-like"/>
</dbReference>
<protein>
    <recommendedName>
        <fullName evidence="3">beta-lactamase</fullName>
        <ecNumber evidence="3">3.5.2.6</ecNumber>
    </recommendedName>
</protein>
<dbReference type="GO" id="GO:0046677">
    <property type="term" value="P:response to antibiotic"/>
    <property type="evidence" value="ECO:0007669"/>
    <property type="project" value="InterPro"/>
</dbReference>
<dbReference type="InterPro" id="IPR045155">
    <property type="entry name" value="Beta-lactam_cat"/>
</dbReference>
<dbReference type="EMBL" id="FNZH01000017">
    <property type="protein sequence ID" value="SEJ81639.1"/>
    <property type="molecule type" value="Genomic_DNA"/>
</dbReference>
<dbReference type="OrthoDB" id="9772863at2"/>
<dbReference type="AlphaFoldDB" id="A0A1H7BVP7"/>
<proteinExistence type="inferred from homology"/>
<dbReference type="Pfam" id="PF13354">
    <property type="entry name" value="Beta-lactamase2"/>
    <property type="match status" value="1"/>
</dbReference>
<dbReference type="SUPFAM" id="SSF56601">
    <property type="entry name" value="beta-lactamase/transpeptidase-like"/>
    <property type="match status" value="1"/>
</dbReference>
<sequence length="283" mass="31634">MKKSLPSQVRYLLFICVLQWPVFLANGQDALQEYLETLAPDTELSFLIQGAEGEILAEYEPDKRVPSASIIKIPILLALLEAVEKEELSLEDRYRLRNQDKVGGAGELQFEPDGSLLTYRTLATEMIRISDNTATNILIDKLGMERIQGWLNERGFTATQLNRKMMDFAAIEQGKQNYTSPAEINRILLMLLDATSVSAETAASARQLLTACADRQTLPALLPKNLEVAHKTGTLDYVRGDAGIIFGKRALVVSVFVEHFQEIEDAEKIIAEIGRLAYEIYGR</sequence>
<evidence type="ECO:0000256" key="2">
    <source>
        <dbReference type="ARBA" id="ARBA00009009"/>
    </source>
</evidence>
<evidence type="ECO:0000256" key="1">
    <source>
        <dbReference type="ARBA" id="ARBA00001526"/>
    </source>
</evidence>
<name>A0A1H7BVP7_9BACT</name>
<feature type="domain" description="Beta-lactamase class A catalytic" evidence="4">
    <location>
        <begin position="55"/>
        <end position="257"/>
    </location>
</feature>
<dbReference type="Proteomes" id="UP000199403">
    <property type="component" value="Unassembled WGS sequence"/>
</dbReference>
<dbReference type="RefSeq" id="WP_092178900.1">
    <property type="nucleotide sequence ID" value="NZ_FNZH01000017.1"/>
</dbReference>
<dbReference type="GO" id="GO:0008800">
    <property type="term" value="F:beta-lactamase activity"/>
    <property type="evidence" value="ECO:0007669"/>
    <property type="project" value="UniProtKB-EC"/>
</dbReference>
<gene>
    <name evidence="5" type="ORF">SAMN05192553_11712</name>
</gene>
<dbReference type="InterPro" id="IPR000871">
    <property type="entry name" value="Beta-lactam_class-A"/>
</dbReference>
<dbReference type="Gene3D" id="3.40.710.10">
    <property type="entry name" value="DD-peptidase/beta-lactamase superfamily"/>
    <property type="match status" value="1"/>
</dbReference>
<organism evidence="5 6">
    <name type="scientific">Cyclobacterium xiamenense</name>
    <dbReference type="NCBI Taxonomy" id="1297121"/>
    <lineage>
        <taxon>Bacteria</taxon>
        <taxon>Pseudomonadati</taxon>
        <taxon>Bacteroidota</taxon>
        <taxon>Cytophagia</taxon>
        <taxon>Cytophagales</taxon>
        <taxon>Cyclobacteriaceae</taxon>
        <taxon>Cyclobacterium</taxon>
    </lineage>
</organism>
<evidence type="ECO:0000313" key="6">
    <source>
        <dbReference type="Proteomes" id="UP000199403"/>
    </source>
</evidence>
<evidence type="ECO:0000259" key="4">
    <source>
        <dbReference type="Pfam" id="PF13354"/>
    </source>
</evidence>
<dbReference type="EC" id="3.5.2.6" evidence="3"/>
<dbReference type="PANTHER" id="PTHR35333:SF3">
    <property type="entry name" value="BETA-LACTAMASE-TYPE TRANSPEPTIDASE FOLD CONTAINING PROTEIN"/>
    <property type="match status" value="1"/>
</dbReference>
<reference evidence="6" key="1">
    <citation type="submission" date="2016-10" db="EMBL/GenBank/DDBJ databases">
        <authorList>
            <person name="Varghese N."/>
            <person name="Submissions S."/>
        </authorList>
    </citation>
    <scope>NUCLEOTIDE SEQUENCE [LARGE SCALE GENOMIC DNA]</scope>
    <source>
        <strain evidence="6">IBRC-M 10761</strain>
    </source>
</reference>
<keyword evidence="6" id="KW-1185">Reference proteome</keyword>
<accession>A0A1H7BVP7</accession>
<dbReference type="STRING" id="1416801.SAMN05192553_11712"/>